<evidence type="ECO:0000313" key="2">
    <source>
        <dbReference type="EMBL" id="KAK4545495.1"/>
    </source>
</evidence>
<feature type="chain" id="PRO_5043485574" evidence="1">
    <location>
        <begin position="17"/>
        <end position="164"/>
    </location>
</feature>
<reference evidence="2 3" key="1">
    <citation type="submission" date="2021-11" db="EMBL/GenBank/DDBJ databases">
        <title>Black yeast isolated from Biological Soil Crust.</title>
        <authorList>
            <person name="Kurbessoian T."/>
        </authorList>
    </citation>
    <scope>NUCLEOTIDE SEQUENCE [LARGE SCALE GENOMIC DNA]</scope>
    <source>
        <strain evidence="2 3">CCFEE 5522</strain>
    </source>
</reference>
<organism evidence="2 3">
    <name type="scientific">Oleoguttula mirabilis</name>
    <dbReference type="NCBI Taxonomy" id="1507867"/>
    <lineage>
        <taxon>Eukaryota</taxon>
        <taxon>Fungi</taxon>
        <taxon>Dikarya</taxon>
        <taxon>Ascomycota</taxon>
        <taxon>Pezizomycotina</taxon>
        <taxon>Dothideomycetes</taxon>
        <taxon>Dothideomycetidae</taxon>
        <taxon>Mycosphaerellales</taxon>
        <taxon>Teratosphaeriaceae</taxon>
        <taxon>Oleoguttula</taxon>
    </lineage>
</organism>
<dbReference type="EMBL" id="JAVFHQ010000019">
    <property type="protein sequence ID" value="KAK4545495.1"/>
    <property type="molecule type" value="Genomic_DNA"/>
</dbReference>
<evidence type="ECO:0000313" key="3">
    <source>
        <dbReference type="Proteomes" id="UP001324427"/>
    </source>
</evidence>
<keyword evidence="3" id="KW-1185">Reference proteome</keyword>
<evidence type="ECO:0000256" key="1">
    <source>
        <dbReference type="SAM" id="SignalP"/>
    </source>
</evidence>
<name>A0AAV9JJU7_9PEZI</name>
<feature type="signal peptide" evidence="1">
    <location>
        <begin position="1"/>
        <end position="16"/>
    </location>
</feature>
<gene>
    <name evidence="2" type="ORF">LTR36_002845</name>
</gene>
<accession>A0AAV9JJU7</accession>
<sequence>MLVLLSILALLSIALAAPTPTNAASATTTTCHALIEQTPWTISNLTAFDAAPGYNGSYVSFHFCDVNDGLELETDCSRYLPKGSSRSPIDPATYYDCGSNEVRFIYAGSSLIIERSFVDDCLGPVPYNSAIAYGTEDTNVANTTSLAGDTCTQAEMFVKITKES</sequence>
<proteinExistence type="predicted"/>
<keyword evidence="1" id="KW-0732">Signal</keyword>
<comment type="caution">
    <text evidence="2">The sequence shown here is derived from an EMBL/GenBank/DDBJ whole genome shotgun (WGS) entry which is preliminary data.</text>
</comment>
<protein>
    <submittedName>
        <fullName evidence="2">Uncharacterized protein</fullName>
    </submittedName>
</protein>
<dbReference type="AlphaFoldDB" id="A0AAV9JJU7"/>
<dbReference type="Proteomes" id="UP001324427">
    <property type="component" value="Unassembled WGS sequence"/>
</dbReference>